<accession>A0A6C0LTQ4</accession>
<name>A0A6C0LTQ4_9ZZZZ</name>
<dbReference type="GO" id="GO:0005737">
    <property type="term" value="C:cytoplasm"/>
    <property type="evidence" value="ECO:0007669"/>
    <property type="project" value="TreeGrafter"/>
</dbReference>
<dbReference type="PANTHER" id="PTHR44167:SF24">
    <property type="entry name" value="SERINE_THREONINE-PROTEIN KINASE CHK2"/>
    <property type="match status" value="1"/>
</dbReference>
<evidence type="ECO:0000259" key="1">
    <source>
        <dbReference type="PROSITE" id="PS50011"/>
    </source>
</evidence>
<dbReference type="InterPro" id="IPR011009">
    <property type="entry name" value="Kinase-like_dom_sf"/>
</dbReference>
<dbReference type="GO" id="GO:0005524">
    <property type="term" value="F:ATP binding"/>
    <property type="evidence" value="ECO:0007669"/>
    <property type="project" value="InterPro"/>
</dbReference>
<dbReference type="EMBL" id="MN740556">
    <property type="protein sequence ID" value="QHU33141.1"/>
    <property type="molecule type" value="Genomic_DNA"/>
</dbReference>
<dbReference type="GO" id="GO:0005634">
    <property type="term" value="C:nucleus"/>
    <property type="evidence" value="ECO:0007669"/>
    <property type="project" value="TreeGrafter"/>
</dbReference>
<organism evidence="2">
    <name type="scientific">viral metagenome</name>
    <dbReference type="NCBI Taxonomy" id="1070528"/>
    <lineage>
        <taxon>unclassified sequences</taxon>
        <taxon>metagenomes</taxon>
        <taxon>organismal metagenomes</taxon>
    </lineage>
</organism>
<dbReference type="PROSITE" id="PS50011">
    <property type="entry name" value="PROTEIN_KINASE_DOM"/>
    <property type="match status" value="1"/>
</dbReference>
<dbReference type="InterPro" id="IPR008271">
    <property type="entry name" value="Ser/Thr_kinase_AS"/>
</dbReference>
<dbReference type="AlphaFoldDB" id="A0A6C0LTQ4"/>
<reference evidence="2" key="1">
    <citation type="journal article" date="2020" name="Nature">
        <title>Giant virus diversity and host interactions through global metagenomics.</title>
        <authorList>
            <person name="Schulz F."/>
            <person name="Roux S."/>
            <person name="Paez-Espino D."/>
            <person name="Jungbluth S."/>
            <person name="Walsh D.A."/>
            <person name="Denef V.J."/>
            <person name="McMahon K.D."/>
            <person name="Konstantinidis K.T."/>
            <person name="Eloe-Fadrosh E.A."/>
            <person name="Kyrpides N.C."/>
            <person name="Woyke T."/>
        </authorList>
    </citation>
    <scope>NUCLEOTIDE SEQUENCE</scope>
    <source>
        <strain evidence="2">GVMAG-S-1014582-52</strain>
    </source>
</reference>
<evidence type="ECO:0000313" key="2">
    <source>
        <dbReference type="EMBL" id="QHU33141.1"/>
    </source>
</evidence>
<dbReference type="Gene3D" id="1.10.510.10">
    <property type="entry name" value="Transferase(Phosphotransferase) domain 1"/>
    <property type="match status" value="1"/>
</dbReference>
<dbReference type="GO" id="GO:0004674">
    <property type="term" value="F:protein serine/threonine kinase activity"/>
    <property type="evidence" value="ECO:0007669"/>
    <property type="project" value="TreeGrafter"/>
</dbReference>
<dbReference type="InterPro" id="IPR000719">
    <property type="entry name" value="Prot_kinase_dom"/>
</dbReference>
<protein>
    <recommendedName>
        <fullName evidence="1">Protein kinase domain-containing protein</fullName>
    </recommendedName>
</protein>
<proteinExistence type="predicted"/>
<dbReference type="GO" id="GO:0044773">
    <property type="term" value="P:mitotic DNA damage checkpoint signaling"/>
    <property type="evidence" value="ECO:0007669"/>
    <property type="project" value="TreeGrafter"/>
</dbReference>
<dbReference type="SUPFAM" id="SSF56112">
    <property type="entry name" value="Protein kinase-like (PK-like)"/>
    <property type="match status" value="1"/>
</dbReference>
<dbReference type="PROSITE" id="PS00108">
    <property type="entry name" value="PROTEIN_KINASE_ST"/>
    <property type="match status" value="1"/>
</dbReference>
<feature type="domain" description="Protein kinase" evidence="1">
    <location>
        <begin position="98"/>
        <end position="431"/>
    </location>
</feature>
<sequence length="431" mass="51005">MNRKESKNYDSSEEDTEFYRKALLTNLTASLESKTISKEKNLTENKPTETRINFVKTILDGNKLKPMIDFDNCDTESYANTKLNKKIISIKELFMNMNIKLKYIKSGTTGHTFKAISAIDKSIVFAVKVCAYPKDDYGEITNLSRPENAELRMLKLLSYFVINRCTPHLVLPIGTFNTSIKHFIKVDEFINLEDKKNDSYKKFITEYNNGKFDDFVSVLISEWANGGDLLDYIRKNYSRMKLEDWTIIFFQILFTLARIHEKYPAFRHNDMKANNILIEIKENPNSNNTATHYNYHMKDKGIDFIIPHIKMQVKIWDFDFACINGTIENNKVNSDWTKKMNITKNQNRYYDMHYFFNTLINERFFPQFYKGGVPEEIIEFIHRVVPEQYRIGSKNVNKKGRIQIDTEYMTPKKVLIRDPLFRKYRYNRKNN</sequence>
<dbReference type="PANTHER" id="PTHR44167">
    <property type="entry name" value="OVARIAN-SPECIFIC SERINE/THREONINE-PROTEIN KINASE LOK-RELATED"/>
    <property type="match status" value="1"/>
</dbReference>